<comment type="caution">
    <text evidence="1">The sequence shown here is derived from an EMBL/GenBank/DDBJ whole genome shotgun (WGS) entry which is preliminary data.</text>
</comment>
<reference evidence="2" key="1">
    <citation type="journal article" date="2019" name="Int. J. Syst. Evol. Microbiol.">
        <title>The Global Catalogue of Microorganisms (GCM) 10K type strain sequencing project: providing services to taxonomists for standard genome sequencing and annotation.</title>
        <authorList>
            <consortium name="The Broad Institute Genomics Platform"/>
            <consortium name="The Broad Institute Genome Sequencing Center for Infectious Disease"/>
            <person name="Wu L."/>
            <person name="Ma J."/>
        </authorList>
    </citation>
    <scope>NUCLEOTIDE SEQUENCE [LARGE SCALE GENOMIC DNA]</scope>
    <source>
        <strain evidence="2">KCTC 52925</strain>
    </source>
</reference>
<dbReference type="Proteomes" id="UP001597438">
    <property type="component" value="Unassembled WGS sequence"/>
</dbReference>
<dbReference type="Pfam" id="PF10117">
    <property type="entry name" value="McrBC"/>
    <property type="match status" value="1"/>
</dbReference>
<sequence>MHSIKQHIEQVDLSSFKLNYILEDHEFDANRDQKILEITGSKYDEIDIKTFNIVGSFFYKNHQLNINCRFGNSFLEYMIANTSGFIELENLGGVSKDVGFGEWILILYWKMQIKKAFAMGLYKTYKKRSEELSTIRGSIDINAYIKKQYFDGKTQCAFNEHSYDNHLNYTIQKAFKKIARSKSNFLLKDIQEIKRTFDNLYFSRTSQTTLSTKVSNPFYHKYNEVYELSRKIINDEFLSFRNPDSEFSAFVFDISLLFEHHIRKILKGRFELAEKNKTEFKVPNGISENHLFPDVVIEHTEKEISLFDVKYKRFYTEGNFAGVLREDRFQLISYLAYYSSRYNIRKCGFIYSCDEEDYDKLVNSINRNQSIKVGEKEISFEVHFYKVSKDLNLQRDFDKKFQRNFDLKMKICA</sequence>
<name>A0ABW5X9N9_9FLAO</name>
<accession>A0ABW5X9N9</accession>
<dbReference type="InterPro" id="IPR019292">
    <property type="entry name" value="McrC"/>
</dbReference>
<gene>
    <name evidence="1" type="ORF">ACFSYS_12395</name>
</gene>
<evidence type="ECO:0000313" key="2">
    <source>
        <dbReference type="Proteomes" id="UP001597438"/>
    </source>
</evidence>
<dbReference type="EMBL" id="JBHUOJ010000027">
    <property type="protein sequence ID" value="MFD2834088.1"/>
    <property type="molecule type" value="Genomic_DNA"/>
</dbReference>
<organism evidence="1 2">
    <name type="scientific">Christiangramia antarctica</name>
    <dbReference type="NCBI Taxonomy" id="2058158"/>
    <lineage>
        <taxon>Bacteria</taxon>
        <taxon>Pseudomonadati</taxon>
        <taxon>Bacteroidota</taxon>
        <taxon>Flavobacteriia</taxon>
        <taxon>Flavobacteriales</taxon>
        <taxon>Flavobacteriaceae</taxon>
        <taxon>Christiangramia</taxon>
    </lineage>
</organism>
<keyword evidence="2" id="KW-1185">Reference proteome</keyword>
<proteinExistence type="predicted"/>
<dbReference type="PANTHER" id="PTHR38733">
    <property type="entry name" value="PROTEIN MCRC"/>
    <property type="match status" value="1"/>
</dbReference>
<dbReference type="RefSeq" id="WP_251740863.1">
    <property type="nucleotide sequence ID" value="NZ_JBHUOJ010000027.1"/>
</dbReference>
<protein>
    <recommendedName>
        <fullName evidence="3">Restriction endonuclease</fullName>
    </recommendedName>
</protein>
<dbReference type="PANTHER" id="PTHR38733:SF1">
    <property type="entry name" value="TYPE IV METHYL-DIRECTED RESTRICTION ENZYME ECOKMCRBC"/>
    <property type="match status" value="1"/>
</dbReference>
<evidence type="ECO:0008006" key="3">
    <source>
        <dbReference type="Google" id="ProtNLM"/>
    </source>
</evidence>
<evidence type="ECO:0000313" key="1">
    <source>
        <dbReference type="EMBL" id="MFD2834088.1"/>
    </source>
</evidence>